<dbReference type="AlphaFoldDB" id="A0A7S3Z5Y5"/>
<evidence type="ECO:0000256" key="9">
    <source>
        <dbReference type="ARBA" id="ARBA00023134"/>
    </source>
</evidence>
<dbReference type="GO" id="GO:0005786">
    <property type="term" value="C:signal recognition particle, endoplasmic reticulum targeting"/>
    <property type="evidence" value="ECO:0007669"/>
    <property type="project" value="UniProtKB-UniRule"/>
</dbReference>
<dbReference type="EMBL" id="HBIV01034001">
    <property type="protein sequence ID" value="CAE0672614.1"/>
    <property type="molecule type" value="Transcribed_RNA"/>
</dbReference>
<evidence type="ECO:0000259" key="14">
    <source>
        <dbReference type="PROSITE" id="PS00300"/>
    </source>
</evidence>
<dbReference type="Gene3D" id="1.10.260.30">
    <property type="entry name" value="Signal recognition particle, SRP54 subunit, M-domain"/>
    <property type="match status" value="1"/>
</dbReference>
<dbReference type="InterPro" id="IPR042101">
    <property type="entry name" value="SRP54_N_sf"/>
</dbReference>
<gene>
    <name evidence="15" type="ORF">LGLO00237_LOCUS24264</name>
</gene>
<keyword evidence="4 13" id="KW-0963">Cytoplasm</keyword>
<dbReference type="SUPFAM" id="SSF47446">
    <property type="entry name" value="Signal peptide-binding domain"/>
    <property type="match status" value="1"/>
</dbReference>
<dbReference type="Gene3D" id="3.40.50.300">
    <property type="entry name" value="P-loop containing nucleotide triphosphate hydrolases"/>
    <property type="match status" value="1"/>
</dbReference>
<dbReference type="SUPFAM" id="SSF52540">
    <property type="entry name" value="P-loop containing nucleoside triphosphate hydrolases"/>
    <property type="match status" value="1"/>
</dbReference>
<evidence type="ECO:0000256" key="7">
    <source>
        <dbReference type="ARBA" id="ARBA00022824"/>
    </source>
</evidence>
<keyword evidence="7" id="KW-0256">Endoplasmic reticulum</keyword>
<dbReference type="SMART" id="SM00382">
    <property type="entry name" value="AAA"/>
    <property type="match status" value="1"/>
</dbReference>
<dbReference type="GO" id="GO:0030942">
    <property type="term" value="F:endoplasmic reticulum signal peptide binding"/>
    <property type="evidence" value="ECO:0007669"/>
    <property type="project" value="TreeGrafter"/>
</dbReference>
<evidence type="ECO:0000256" key="6">
    <source>
        <dbReference type="ARBA" id="ARBA00022801"/>
    </source>
</evidence>
<comment type="catalytic activity">
    <reaction evidence="12">
        <text>GTP + H2O = GDP + phosphate + H(+)</text>
        <dbReference type="Rhea" id="RHEA:19669"/>
        <dbReference type="ChEBI" id="CHEBI:15377"/>
        <dbReference type="ChEBI" id="CHEBI:15378"/>
        <dbReference type="ChEBI" id="CHEBI:37565"/>
        <dbReference type="ChEBI" id="CHEBI:43474"/>
        <dbReference type="ChEBI" id="CHEBI:58189"/>
        <dbReference type="EC" id="3.6.5.4"/>
    </reaction>
    <physiologicalReaction direction="left-to-right" evidence="12">
        <dbReference type="Rhea" id="RHEA:19670"/>
    </physiologicalReaction>
</comment>
<feature type="domain" description="SRP54-type proteins GTP-binding" evidence="14">
    <location>
        <begin position="270"/>
        <end position="283"/>
    </location>
</feature>
<evidence type="ECO:0000256" key="1">
    <source>
        <dbReference type="ARBA" id="ARBA00004240"/>
    </source>
</evidence>
<evidence type="ECO:0000256" key="3">
    <source>
        <dbReference type="ARBA" id="ARBA00005450"/>
    </source>
</evidence>
<dbReference type="GO" id="GO:0005783">
    <property type="term" value="C:endoplasmic reticulum"/>
    <property type="evidence" value="ECO:0007669"/>
    <property type="project" value="UniProtKB-SubCell"/>
</dbReference>
<dbReference type="PANTHER" id="PTHR11564">
    <property type="entry name" value="SIGNAL RECOGNITION PARTICLE 54K PROTEIN SRP54"/>
    <property type="match status" value="1"/>
</dbReference>
<dbReference type="Pfam" id="PF00448">
    <property type="entry name" value="SRP54"/>
    <property type="match status" value="1"/>
</dbReference>
<evidence type="ECO:0000256" key="13">
    <source>
        <dbReference type="RuleBase" id="RU364034"/>
    </source>
</evidence>
<comment type="subcellular location">
    <subcellularLocation>
        <location evidence="2 13">Cytoplasm</location>
    </subcellularLocation>
    <subcellularLocation>
        <location evidence="1">Endoplasmic reticulum</location>
    </subcellularLocation>
</comment>
<keyword evidence="9 13" id="KW-0342">GTP-binding</keyword>
<dbReference type="Pfam" id="PF02881">
    <property type="entry name" value="SRP54_N"/>
    <property type="match status" value="1"/>
</dbReference>
<dbReference type="InterPro" id="IPR004125">
    <property type="entry name" value="Signal_recog_particle_SRP54_M"/>
</dbReference>
<comment type="function">
    <text evidence="13">Component of the signal recognition particle (SRP) complex, a ribonucleoprotein complex that mediates the cotranslational targeting of secretory and membrane proteins to the endoplasmic reticulum (ER).</text>
</comment>
<evidence type="ECO:0000256" key="5">
    <source>
        <dbReference type="ARBA" id="ARBA00022741"/>
    </source>
</evidence>
<evidence type="ECO:0000256" key="4">
    <source>
        <dbReference type="ARBA" id="ARBA00022490"/>
    </source>
</evidence>
<dbReference type="Gene3D" id="1.20.120.140">
    <property type="entry name" value="Signal recognition particle SRP54, nucleotide-binding domain"/>
    <property type="match status" value="1"/>
</dbReference>
<evidence type="ECO:0000256" key="8">
    <source>
        <dbReference type="ARBA" id="ARBA00022884"/>
    </source>
</evidence>
<dbReference type="GO" id="GO:0005525">
    <property type="term" value="F:GTP binding"/>
    <property type="evidence" value="ECO:0007669"/>
    <property type="project" value="UniProtKB-UniRule"/>
</dbReference>
<dbReference type="InterPro" id="IPR036891">
    <property type="entry name" value="Signal_recog_part_SRP54_M_sf"/>
</dbReference>
<dbReference type="SMART" id="SM00963">
    <property type="entry name" value="SRP54_N"/>
    <property type="match status" value="1"/>
</dbReference>
<dbReference type="GO" id="GO:0008312">
    <property type="term" value="F:7S RNA binding"/>
    <property type="evidence" value="ECO:0007669"/>
    <property type="project" value="UniProtKB-UniRule"/>
</dbReference>
<dbReference type="PANTHER" id="PTHR11564:SF5">
    <property type="entry name" value="SIGNAL RECOGNITION PARTICLE SUBUNIT SRP54"/>
    <property type="match status" value="1"/>
</dbReference>
<dbReference type="NCBIfam" id="TIGR01425">
    <property type="entry name" value="SRP54_euk"/>
    <property type="match status" value="1"/>
</dbReference>
<dbReference type="HAMAP" id="MF_00306">
    <property type="entry name" value="SRP54"/>
    <property type="match status" value="1"/>
</dbReference>
<dbReference type="GO" id="GO:0003924">
    <property type="term" value="F:GTPase activity"/>
    <property type="evidence" value="ECO:0007669"/>
    <property type="project" value="UniProtKB-UniRule"/>
</dbReference>
<keyword evidence="10 13" id="KW-0733">Signal recognition particle</keyword>
<comment type="domain">
    <text evidence="13">The M domain binds the 7SL RNA in presence of SRP19 and binds the signal sequence of presecretory proteins.</text>
</comment>
<reference evidence="15" key="1">
    <citation type="submission" date="2021-01" db="EMBL/GenBank/DDBJ databases">
        <authorList>
            <person name="Corre E."/>
            <person name="Pelletier E."/>
            <person name="Niang G."/>
            <person name="Scheremetjew M."/>
            <person name="Finn R."/>
            <person name="Kale V."/>
            <person name="Holt S."/>
            <person name="Cochrane G."/>
            <person name="Meng A."/>
            <person name="Brown T."/>
            <person name="Cohen L."/>
        </authorList>
    </citation>
    <scope>NUCLEOTIDE SEQUENCE</scope>
    <source>
        <strain evidence="15">CCCM811</strain>
    </source>
</reference>
<dbReference type="InterPro" id="IPR022941">
    <property type="entry name" value="SRP54"/>
</dbReference>
<dbReference type="SMART" id="SM00962">
    <property type="entry name" value="SRP54"/>
    <property type="match status" value="1"/>
</dbReference>
<evidence type="ECO:0000256" key="10">
    <source>
        <dbReference type="ARBA" id="ARBA00023135"/>
    </source>
</evidence>
<dbReference type="InterPro" id="IPR006325">
    <property type="entry name" value="SRP54_euk"/>
</dbReference>
<dbReference type="InterPro" id="IPR013822">
    <property type="entry name" value="Signal_recog_particl_SRP54_hlx"/>
</dbReference>
<dbReference type="InterPro" id="IPR003593">
    <property type="entry name" value="AAA+_ATPase"/>
</dbReference>
<dbReference type="CDD" id="cd17875">
    <property type="entry name" value="SRP54_G"/>
    <property type="match status" value="1"/>
</dbReference>
<dbReference type="InterPro" id="IPR036225">
    <property type="entry name" value="SRP/SRP_N"/>
</dbReference>
<dbReference type="InterPro" id="IPR027417">
    <property type="entry name" value="P-loop_NTPase"/>
</dbReference>
<dbReference type="GO" id="GO:0005829">
    <property type="term" value="C:cytosol"/>
    <property type="evidence" value="ECO:0007669"/>
    <property type="project" value="TreeGrafter"/>
</dbReference>
<evidence type="ECO:0000256" key="12">
    <source>
        <dbReference type="ARBA" id="ARBA00048157"/>
    </source>
</evidence>
<comment type="similarity">
    <text evidence="3 13">Belongs to the GTP-binding SRP family. SRP54 subfamily.</text>
</comment>
<accession>A0A7S3Z5Y5</accession>
<comment type="domain">
    <text evidence="13">The NG domain, also named G domain, is a special guanosine triphosphatase (GTPase) domain, which binds GTP and forms a guanosine 5'-triphosphate (GTP)-dependent complex with a homologous NG domain in the SRP receptor subunit SRPRA. The two NG domains undergo cooperative rearrangements upon their assembly, which culminate in the reciprocal activation of the GTPase activity of one another. SRP receptor compaction upon binding with cargo-loaded SRP and GTPase rearrangement drive SRP-mediated cotranslational protein translocation into the ER.</text>
</comment>
<dbReference type="InterPro" id="IPR000897">
    <property type="entry name" value="SRP54_GTPase_dom"/>
</dbReference>
<dbReference type="PROSITE" id="PS00300">
    <property type="entry name" value="SRP54"/>
    <property type="match status" value="1"/>
</dbReference>
<keyword evidence="11 13" id="KW-0687">Ribonucleoprotein</keyword>
<dbReference type="FunFam" id="3.40.50.300:FF:000022">
    <property type="entry name" value="Signal recognition particle 54 kDa subunit"/>
    <property type="match status" value="1"/>
</dbReference>
<dbReference type="Pfam" id="PF02978">
    <property type="entry name" value="SRP_SPB"/>
    <property type="match status" value="1"/>
</dbReference>
<protein>
    <recommendedName>
        <fullName evidence="13">Signal recognition particle 54 kDa protein</fullName>
    </recommendedName>
</protein>
<keyword evidence="8 13" id="KW-0694">RNA-binding</keyword>
<dbReference type="SUPFAM" id="SSF47364">
    <property type="entry name" value="Domain of the SRP/SRP receptor G-proteins"/>
    <property type="match status" value="1"/>
</dbReference>
<keyword evidence="5 13" id="KW-0547">Nucleotide-binding</keyword>
<evidence type="ECO:0000313" key="15">
    <source>
        <dbReference type="EMBL" id="CAE0672614.1"/>
    </source>
</evidence>
<keyword evidence="6" id="KW-0378">Hydrolase</keyword>
<organism evidence="15">
    <name type="scientific">Lotharella globosa</name>
    <dbReference type="NCBI Taxonomy" id="91324"/>
    <lineage>
        <taxon>Eukaryota</taxon>
        <taxon>Sar</taxon>
        <taxon>Rhizaria</taxon>
        <taxon>Cercozoa</taxon>
        <taxon>Chlorarachniophyceae</taxon>
        <taxon>Lotharella</taxon>
    </lineage>
</organism>
<evidence type="ECO:0000256" key="11">
    <source>
        <dbReference type="ARBA" id="ARBA00023274"/>
    </source>
</evidence>
<dbReference type="GO" id="GO:0006616">
    <property type="term" value="P:SRP-dependent cotranslational protein targeting to membrane, translocation"/>
    <property type="evidence" value="ECO:0007669"/>
    <property type="project" value="TreeGrafter"/>
</dbReference>
<evidence type="ECO:0000256" key="2">
    <source>
        <dbReference type="ARBA" id="ARBA00004496"/>
    </source>
</evidence>
<proteinExistence type="inferred from homology"/>
<name>A0A7S3Z5Y5_9EUKA</name>
<sequence>MVLASLGNKITKALQDMAGAEVLDDKVVDKMLNTIATALLMSDVDVKIVKKMQNDVRQSCSIDSMASGVNKRKVVQQAVIKGLTDMLDSKKMPFKPKRGKSNVYMFVGLQGSGKTTSCMKLAYYYKRKGWKVLLVCADTFRAGAYDQLKQNATKAKVAYYGSYTERDPCVVAEKGVELARNEKYEIIIVDTSGRHKQESALFEEMQMVHQAVDPDEVIFVMDSSIGQAAKLQAKAFQDSVDVGSIIVTKMDNKNTRGGGALSAVAATGSPVTFIGTGEKMDAFERFDAESFVGQLLGMGNIKGLMDIFQDQGVMESQEKLVKKITSKGEFTFRDMRDQFQTIMGMGSLGKIMGMIPGLKNLMGDGREEQSQARMKRFMTILDSMTNKELDGDNSVFNKEPSRIIRVARGAGVTERAVVEVMETFKPFKKIAAKLKTLGKNGLDLSKMRGNQANMTINNLASAMSPQMLQNMGGLGNFQKMMQQMGGMGGLSNMMGGAGGMPDMKKMQQMMAQMGMAGKKKKIRRVRR</sequence>